<dbReference type="RefSeq" id="WP_141694605.1">
    <property type="nucleotide sequence ID" value="NZ_LVJY01000005.1"/>
</dbReference>
<keyword evidence="1" id="KW-1133">Transmembrane helix</keyword>
<dbReference type="OrthoDB" id="7030636at2"/>
<dbReference type="Pfam" id="PF07254">
    <property type="entry name" value="Cpta_toxin"/>
    <property type="match status" value="1"/>
</dbReference>
<keyword evidence="3" id="KW-1185">Reference proteome</keyword>
<protein>
    <recommendedName>
        <fullName evidence="4">Toxin CptA</fullName>
    </recommendedName>
</protein>
<dbReference type="AlphaFoldDB" id="A0A1E2UT89"/>
<accession>A0A1E2UT89</accession>
<name>A0A1E2UT89_9GAMM</name>
<evidence type="ECO:0000313" key="3">
    <source>
        <dbReference type="Proteomes" id="UP000094849"/>
    </source>
</evidence>
<dbReference type="STRING" id="1818881.A3196_14985"/>
<evidence type="ECO:0000313" key="2">
    <source>
        <dbReference type="EMBL" id="ODB97950.1"/>
    </source>
</evidence>
<dbReference type="InterPro" id="IPR009883">
    <property type="entry name" value="YgfX"/>
</dbReference>
<feature type="transmembrane region" description="Helical" evidence="1">
    <location>
        <begin position="25"/>
        <end position="52"/>
    </location>
</feature>
<gene>
    <name evidence="2" type="ORF">A3196_14985</name>
</gene>
<reference evidence="2 3" key="1">
    <citation type="submission" date="2016-03" db="EMBL/GenBank/DDBJ databases">
        <title>Chemosynthetic sulphur-oxidizing symbionts of marine invertebrate animals are capable of nitrogen fixation.</title>
        <authorList>
            <person name="Petersen J.M."/>
            <person name="Kemper A."/>
            <person name="Gruber-Vodicka H."/>
            <person name="Cardini U."/>
            <person name="Geest Mvander."/>
            <person name="Kleiner M."/>
            <person name="Bulgheresi S."/>
            <person name="Fussmann M."/>
            <person name="Herbold C."/>
            <person name="Seah B.K.B."/>
            <person name="Antony C.Paul."/>
            <person name="Liu D."/>
            <person name="Belitz A."/>
            <person name="Weber M."/>
        </authorList>
    </citation>
    <scope>NUCLEOTIDE SEQUENCE [LARGE SCALE GENOMIC DNA]</scope>
    <source>
        <strain evidence="2">G_D</strain>
    </source>
</reference>
<keyword evidence="1" id="KW-0812">Transmembrane</keyword>
<keyword evidence="1" id="KW-0472">Membrane</keyword>
<evidence type="ECO:0000256" key="1">
    <source>
        <dbReference type="SAM" id="Phobius"/>
    </source>
</evidence>
<proteinExistence type="predicted"/>
<comment type="caution">
    <text evidence="2">The sequence shown here is derived from an EMBL/GenBank/DDBJ whole genome shotgun (WGS) entry which is preliminary data.</text>
</comment>
<evidence type="ECO:0008006" key="4">
    <source>
        <dbReference type="Google" id="ProtNLM"/>
    </source>
</evidence>
<dbReference type="Proteomes" id="UP000094849">
    <property type="component" value="Unassembled WGS sequence"/>
</dbReference>
<organism evidence="2 3">
    <name type="scientific">Candidatus Thiodiazotropha endoloripes</name>
    <dbReference type="NCBI Taxonomy" id="1818881"/>
    <lineage>
        <taxon>Bacteria</taxon>
        <taxon>Pseudomonadati</taxon>
        <taxon>Pseudomonadota</taxon>
        <taxon>Gammaproteobacteria</taxon>
        <taxon>Chromatiales</taxon>
        <taxon>Sedimenticolaceae</taxon>
        <taxon>Candidatus Thiodiazotropha</taxon>
    </lineage>
</organism>
<sequence>MTNRLPTIHLRPAASRQWVIWHRSLYAITLLAIVTAPIGMSVKIVLLIALMLTKLPVYRVFIPDQVAKAEIRCNGWSKIVLTDGKKQTARLRTDSLVTPWLIILRFDLRGHWRHPVMVLFQDALPAAEMRSLRILLKHGSFVREEPAD</sequence>
<dbReference type="EMBL" id="LVJZ01000003">
    <property type="protein sequence ID" value="ODB97950.1"/>
    <property type="molecule type" value="Genomic_DNA"/>
</dbReference>